<dbReference type="STRING" id="438753.AZC_2143"/>
<gene>
    <name evidence="1" type="ordered locus">AZC_2143</name>
</gene>
<reference evidence="1 2" key="6">
    <citation type="journal article" date="2011" name="Appl. Environ. Microbiol.">
        <title>Involvement of the azorhizobial chromosome partition gene (parA) in the onset of bacteroid differentiation during Sesbania rostrata stem nodule development.</title>
        <authorList>
            <person name="Liu CT."/>
            <person name="Lee KB."/>
            <person name="Wang YS."/>
            <person name="Peng MH."/>
            <person name="Lee KT."/>
            <person name="Suzuki S."/>
            <person name="Suzuki T."/>
            <person name="Oyaizu H."/>
        </authorList>
    </citation>
    <scope>NUCLEOTIDE SEQUENCE [LARGE SCALE GENOMIC DNA]</scope>
    <source>
        <strain evidence="2">ATCC 43989 / DSM 5975 / JCM 20966 / LMG 6465 / NBRC 14845 / NCIMB 13405 / ORS 571</strain>
    </source>
</reference>
<dbReference type="Proteomes" id="UP000000270">
    <property type="component" value="Chromosome"/>
</dbReference>
<dbReference type="eggNOG" id="COG4383">
    <property type="taxonomic scope" value="Bacteria"/>
</dbReference>
<reference evidence="1 2" key="5">
    <citation type="journal article" date="2010" name="Appl. Environ. Microbiol.">
        <title>phrR-like gene praR of Azorhizobium caulinodans ORS571 is essential for symbiosis with Sesbania rostrata and is involved in expression of reb genes.</title>
        <authorList>
            <person name="Akiba N."/>
            <person name="Aono T."/>
            <person name="Toyazaki H."/>
            <person name="Sato S."/>
            <person name="Oyaizu H."/>
        </authorList>
    </citation>
    <scope>NUCLEOTIDE SEQUENCE [LARGE SCALE GENOMIC DNA]</scope>
    <source>
        <strain evidence="2">ATCC 43989 / DSM 5975 / JCM 20966 / LMG 6465 / NBRC 14845 / NCIMB 13405 / ORS 571</strain>
    </source>
</reference>
<dbReference type="KEGG" id="azc:AZC_2143"/>
<dbReference type="EMBL" id="AP009384">
    <property type="protein sequence ID" value="BAF88141.1"/>
    <property type="molecule type" value="Genomic_DNA"/>
</dbReference>
<name>A8I7N9_AZOC5</name>
<proteinExistence type="predicted"/>
<keyword evidence="2" id="KW-1185">Reference proteome</keyword>
<dbReference type="InterPro" id="IPR009279">
    <property type="entry name" value="Portal_Mu"/>
</dbReference>
<protein>
    <submittedName>
        <fullName evidence="1">Mu-like prophage protein gp29</fullName>
    </submittedName>
</protein>
<sequence>MTPQILGPDGRPVSSRALDKEIATPTVSGVRRVAEERVSSGLTPARLASILRDAQMGQARAYLTLAEEMEERYLHYASVLMTRKLRIAGIPPTMEVPKGVPAKIADAVGELIEDTAFQEAAAALLDGIGKGYSVVETGWEYRDRLLRPVTFTWRDPRFFQFDALTLTQLRLAVDGVVEGEELPKARFMVHMPAPRMGLPIRRGLARPASWAYMVQSFTLQDWSAFAEVYGIPFRVGKYGPGASEVDKRKLLRAVTSIANDAAAIIPESMLIEFHEVNGARGEQVFGSLIDYTDDKVSLVTLGQTMTSKDGSSYGQAKIHDKVRIDIAQADGRQLGQTVNRDLIQWFVAMNFGPQALYPKVEWPVTEPEDIAALADAVSRLVPVGLKVSQREIRDRMGLSEPQADEELLQAATPAQGPAEPPPEPRANRLSAHPVTCGCSSCAPALLSAPAAEPDGVAETDAAFAAALEDWQDITDPLLDPLRQVLATATSFDEALALLNARGPDGARLAEALAAATSLARGIGDGKD</sequence>
<accession>A8I7N9</accession>
<reference evidence="1 2" key="3">
    <citation type="journal article" date="2008" name="BMC Genomics">
        <title>The genome of the versatile nitrogen fixer Azorhizobium caulinodans ORS571.</title>
        <authorList>
            <person name="Lee KB."/>
            <person name="Backer P.D."/>
            <person name="Aono T."/>
            <person name="Liu CT."/>
            <person name="Suzuki S."/>
            <person name="Suzuki T."/>
            <person name="Kaneko T."/>
            <person name="Yamada M."/>
            <person name="Tabata S."/>
            <person name="Kupfer D.M."/>
            <person name="Najar F.Z."/>
            <person name="Wiley G.B."/>
            <person name="Roe B."/>
            <person name="Binnewies T.T."/>
            <person name="Ussery D.W."/>
            <person name="D'Haeze W."/>
            <person name="Herder J.D."/>
            <person name="Gevers D."/>
            <person name="Vereecke D."/>
            <person name="Holsters M."/>
            <person name="Oyaizu H."/>
        </authorList>
    </citation>
    <scope>NUCLEOTIDE SEQUENCE [LARGE SCALE GENOMIC DNA]</scope>
    <source>
        <strain evidence="2">ATCC 43989 / DSM 5975 / JCM 20966 / LMG 6465 / NBRC 14845 / NCIMB 13405 / ORS 571</strain>
    </source>
</reference>
<dbReference type="HOGENOM" id="CLU_036594_0_1_5"/>
<dbReference type="AlphaFoldDB" id="A8I7N9"/>
<dbReference type="Pfam" id="PF06074">
    <property type="entry name" value="Portal_Mu"/>
    <property type="match status" value="1"/>
</dbReference>
<evidence type="ECO:0000313" key="1">
    <source>
        <dbReference type="EMBL" id="BAF88141.1"/>
    </source>
</evidence>
<evidence type="ECO:0000313" key="2">
    <source>
        <dbReference type="Proteomes" id="UP000000270"/>
    </source>
</evidence>
<reference evidence="1 2" key="4">
    <citation type="journal article" date="2009" name="Appl. Environ. Microbiol.">
        <title>Comparative genome-wide transcriptional profiling of Azorhizobium caulinodans ORS571 grown under free-living and symbiotic conditions.</title>
        <authorList>
            <person name="Tsukada S."/>
            <person name="Aono T."/>
            <person name="Akiba N."/>
            <person name="Lee KB."/>
            <person name="Liu CT."/>
            <person name="Toyazaki H."/>
            <person name="Oyaizu H."/>
        </authorList>
    </citation>
    <scope>NUCLEOTIDE SEQUENCE [LARGE SCALE GENOMIC DNA]</scope>
    <source>
        <strain evidence="2">ATCC 43989 / DSM 5975 / JCM 20966 / LMG 6465 / NBRC 14845 / NCIMB 13405 / ORS 571</strain>
    </source>
</reference>
<reference evidence="1 2" key="1">
    <citation type="journal article" date="2007" name="Appl. Environ. Microbiol.">
        <title>Rhizobial factors required for stem nodule maturation and maintenance in Sesbania rostrata-Azorhizobium caulinodans ORS571 symbiosis.</title>
        <authorList>
            <person name="Suzuki S."/>
            <person name="Aono T."/>
            <person name="Lee KB."/>
            <person name="Suzuki T."/>
            <person name="Liu CT."/>
            <person name="Miwa H."/>
            <person name="Wakao S."/>
            <person name="Iki T."/>
            <person name="Oyaizu H."/>
        </authorList>
    </citation>
    <scope>NUCLEOTIDE SEQUENCE [LARGE SCALE GENOMIC DNA]</scope>
    <source>
        <strain evidence="2">ATCC 43989 / DSM 5975 / JCM 20966 / LMG 6465 / NBRC 14845 / NCIMB 13405 / ORS 571</strain>
    </source>
</reference>
<organism evidence="1 2">
    <name type="scientific">Azorhizobium caulinodans (strain ATCC 43989 / DSM 5975 / JCM 20966 / LMG 6465 / NBRC 14845 / NCIMB 13405 / ORS 571)</name>
    <dbReference type="NCBI Taxonomy" id="438753"/>
    <lineage>
        <taxon>Bacteria</taxon>
        <taxon>Pseudomonadati</taxon>
        <taxon>Pseudomonadota</taxon>
        <taxon>Alphaproteobacteria</taxon>
        <taxon>Hyphomicrobiales</taxon>
        <taxon>Xanthobacteraceae</taxon>
        <taxon>Azorhizobium</taxon>
    </lineage>
</organism>
<reference evidence="2" key="2">
    <citation type="submission" date="2007-04" db="EMBL/GenBank/DDBJ databases">
        <title>Complete genome sequence of the nitrogen-fixing bacterium Azorhizobium caulinodans ORS571.</title>
        <authorList>
            <person name="Lee K.B."/>
            <person name="Backer P.D."/>
            <person name="Aono T."/>
            <person name="Liu C.T."/>
            <person name="Suzuki S."/>
            <person name="Suzuki T."/>
            <person name="Kaneko T."/>
            <person name="Yamada M."/>
            <person name="Tabata S."/>
            <person name="Kupfer D.M."/>
            <person name="Najar F.Z."/>
            <person name="Wiley G.B."/>
            <person name="Roe B."/>
            <person name="Binnewies T."/>
            <person name="Ussery D."/>
            <person name="Vereecke D."/>
            <person name="Gevers D."/>
            <person name="Holsters M."/>
            <person name="Oyaizu H."/>
        </authorList>
    </citation>
    <scope>NUCLEOTIDE SEQUENCE [LARGE SCALE GENOMIC DNA]</scope>
    <source>
        <strain evidence="2">ATCC 43989 / DSM 5975 / JCM 20966 / LMG 6465 / NBRC 14845 / NCIMB 13405 / ORS 571</strain>
    </source>
</reference>